<name>W2HP01_PHYNI</name>
<dbReference type="Proteomes" id="UP000053864">
    <property type="component" value="Unassembled WGS sequence"/>
</dbReference>
<protein>
    <submittedName>
        <fullName evidence="1">Uncharacterized protein</fullName>
    </submittedName>
</protein>
<dbReference type="EMBL" id="KI670433">
    <property type="protein sequence ID" value="ETL50237.1"/>
    <property type="molecule type" value="Genomic_DNA"/>
</dbReference>
<dbReference type="EMBL" id="KI683963">
    <property type="protein sequence ID" value="ETK96889.1"/>
    <property type="molecule type" value="Genomic_DNA"/>
</dbReference>
<evidence type="ECO:0000313" key="3">
    <source>
        <dbReference type="Proteomes" id="UP000053864"/>
    </source>
</evidence>
<reference evidence="1" key="1">
    <citation type="submission" date="2013-11" db="EMBL/GenBank/DDBJ databases">
        <title>The Genome Sequence of Phytophthora parasitica CJ02B3.</title>
        <authorList>
            <consortium name="The Broad Institute Genomics Platform"/>
            <person name="Russ C."/>
            <person name="Tyler B."/>
            <person name="Panabieres F."/>
            <person name="Shan W."/>
            <person name="Tripathy S."/>
            <person name="Grunwald N."/>
            <person name="Machado M."/>
            <person name="Johnson C.S."/>
            <person name="Arredondo F."/>
            <person name="Hong C."/>
            <person name="Coffey M."/>
            <person name="Young S.K."/>
            <person name="Zeng Q."/>
            <person name="Gargeya S."/>
            <person name="Fitzgerald M."/>
            <person name="Abouelleil A."/>
            <person name="Alvarado L."/>
            <person name="Chapman S.B."/>
            <person name="Gainer-Dewar J."/>
            <person name="Goldberg J."/>
            <person name="Griggs A."/>
            <person name="Gujja S."/>
            <person name="Hansen M."/>
            <person name="Howarth C."/>
            <person name="Imamovic A."/>
            <person name="Ireland A."/>
            <person name="Larimer J."/>
            <person name="McCowan C."/>
            <person name="Murphy C."/>
            <person name="Pearson M."/>
            <person name="Poon T.W."/>
            <person name="Priest M."/>
            <person name="Roberts A."/>
            <person name="Saif S."/>
            <person name="Shea T."/>
            <person name="Sykes S."/>
            <person name="Wortman J."/>
            <person name="Nusbaum C."/>
            <person name="Birren B."/>
        </authorList>
    </citation>
    <scope>NUCLEOTIDE SEQUENCE [LARGE SCALE GENOMIC DNA]</scope>
    <source>
        <strain evidence="1">CJ02B3</strain>
    </source>
</reference>
<dbReference type="Proteomes" id="UP000053236">
    <property type="component" value="Unassembled WGS sequence"/>
</dbReference>
<accession>W2HP01</accession>
<reference evidence="2 3" key="2">
    <citation type="submission" date="2013-11" db="EMBL/GenBank/DDBJ databases">
        <title>The Genome Sequence of Phytophthora parasitica CJ05E6.</title>
        <authorList>
            <consortium name="The Broad Institute Genomics Platform"/>
            <person name="Russ C."/>
            <person name="Tyler B."/>
            <person name="Panabieres F."/>
            <person name="Shan W."/>
            <person name="Tripathy S."/>
            <person name="Grunwald N."/>
            <person name="Machado M."/>
            <person name="Johnson C.S."/>
            <person name="Arredondo F."/>
            <person name="Hong C."/>
            <person name="Coffey M."/>
            <person name="Young S.K."/>
            <person name="Zeng Q."/>
            <person name="Gargeya S."/>
            <person name="Fitzgerald M."/>
            <person name="Abouelleil A."/>
            <person name="Alvarado L."/>
            <person name="Chapman S.B."/>
            <person name="Gainer-Dewar J."/>
            <person name="Goldberg J."/>
            <person name="Griggs A."/>
            <person name="Gujja S."/>
            <person name="Hansen M."/>
            <person name="Howarth C."/>
            <person name="Imamovic A."/>
            <person name="Ireland A."/>
            <person name="Larimer J."/>
            <person name="McCowan C."/>
            <person name="Murphy C."/>
            <person name="Pearson M."/>
            <person name="Poon T.W."/>
            <person name="Priest M."/>
            <person name="Roberts A."/>
            <person name="Saif S."/>
            <person name="Shea T."/>
            <person name="Sykes S."/>
            <person name="Wortman J."/>
            <person name="Nusbaum C."/>
            <person name="Birren B."/>
        </authorList>
    </citation>
    <scope>NUCLEOTIDE SEQUENCE [LARGE SCALE GENOMIC DNA]</scope>
    <source>
        <strain evidence="2 3">CJ05E6</strain>
    </source>
</reference>
<evidence type="ECO:0000313" key="2">
    <source>
        <dbReference type="EMBL" id="ETL50237.1"/>
    </source>
</evidence>
<proteinExistence type="predicted"/>
<organism evidence="1">
    <name type="scientific">Phytophthora nicotianae</name>
    <name type="common">Potato buckeye rot agent</name>
    <name type="synonym">Phytophthora parasitica</name>
    <dbReference type="NCBI Taxonomy" id="4792"/>
    <lineage>
        <taxon>Eukaryota</taxon>
        <taxon>Sar</taxon>
        <taxon>Stramenopiles</taxon>
        <taxon>Oomycota</taxon>
        <taxon>Peronosporomycetes</taxon>
        <taxon>Peronosporales</taxon>
        <taxon>Peronosporaceae</taxon>
        <taxon>Phytophthora</taxon>
    </lineage>
</organism>
<evidence type="ECO:0000313" key="1">
    <source>
        <dbReference type="EMBL" id="ETK96889.1"/>
    </source>
</evidence>
<gene>
    <name evidence="1" type="ORF">L915_00482</name>
    <name evidence="2" type="ORF">L916_00484</name>
</gene>
<dbReference type="AlphaFoldDB" id="W2HP01"/>
<sequence length="65" mass="7202">MEPTKGRKLAPLLDNRNVTASSARRITYAGAFMVKARDIESCEHYHTHTLACATSSGERSCIITY</sequence>